<evidence type="ECO:0000259" key="3">
    <source>
        <dbReference type="Pfam" id="PF13354"/>
    </source>
</evidence>
<feature type="transmembrane region" description="Helical" evidence="2">
    <location>
        <begin position="300"/>
        <end position="317"/>
    </location>
</feature>
<feature type="transmembrane region" description="Helical" evidence="2">
    <location>
        <begin position="7"/>
        <end position="24"/>
    </location>
</feature>
<feature type="transmembrane region" description="Helical" evidence="2">
    <location>
        <begin position="117"/>
        <end position="138"/>
    </location>
</feature>
<feature type="transmembrane region" description="Helical" evidence="2">
    <location>
        <begin position="30"/>
        <end position="49"/>
    </location>
</feature>
<feature type="transmembrane region" description="Helical" evidence="2">
    <location>
        <begin position="178"/>
        <end position="198"/>
    </location>
</feature>
<dbReference type="Gene3D" id="3.40.710.10">
    <property type="entry name" value="DD-peptidase/beta-lactamase superfamily"/>
    <property type="match status" value="1"/>
</dbReference>
<dbReference type="GO" id="GO:0008800">
    <property type="term" value="F:beta-lactamase activity"/>
    <property type="evidence" value="ECO:0007669"/>
    <property type="project" value="InterPro"/>
</dbReference>
<dbReference type="Proteomes" id="UP000281644">
    <property type="component" value="Chromosome"/>
</dbReference>
<dbReference type="PANTHER" id="PTHR35333:SF3">
    <property type="entry name" value="BETA-LACTAMASE-TYPE TRANSPEPTIDASE FOLD CONTAINING PROTEIN"/>
    <property type="match status" value="1"/>
</dbReference>
<dbReference type="Pfam" id="PF13354">
    <property type="entry name" value="Beta-lactamase2"/>
    <property type="match status" value="1"/>
</dbReference>
<name>A0AAN1PZL1_9LACO</name>
<dbReference type="AlphaFoldDB" id="A0AAN1PZL1"/>
<gene>
    <name evidence="4" type="ORF">LPA65_04145</name>
</gene>
<keyword evidence="2" id="KW-0812">Transmembrane</keyword>
<feature type="transmembrane region" description="Helical" evidence="2">
    <location>
        <begin position="61"/>
        <end position="85"/>
    </location>
</feature>
<dbReference type="GO" id="GO:0030655">
    <property type="term" value="P:beta-lactam antibiotic catabolic process"/>
    <property type="evidence" value="ECO:0007669"/>
    <property type="project" value="InterPro"/>
</dbReference>
<feature type="transmembrane region" description="Helical" evidence="2">
    <location>
        <begin position="150"/>
        <end position="172"/>
    </location>
</feature>
<keyword evidence="2" id="KW-1133">Transmembrane helix</keyword>
<dbReference type="InterPro" id="IPR012338">
    <property type="entry name" value="Beta-lactam/transpept-like"/>
</dbReference>
<keyword evidence="2" id="KW-0472">Membrane</keyword>
<dbReference type="InterPro" id="IPR045155">
    <property type="entry name" value="Beta-lactam_cat"/>
</dbReference>
<dbReference type="InterPro" id="IPR000871">
    <property type="entry name" value="Beta-lactam_class-A"/>
</dbReference>
<protein>
    <recommendedName>
        <fullName evidence="3">Beta-lactamase class A catalytic domain-containing protein</fullName>
    </recommendedName>
</protein>
<feature type="transmembrane region" description="Helical" evidence="2">
    <location>
        <begin position="210"/>
        <end position="232"/>
    </location>
</feature>
<feature type="transmembrane region" description="Helical" evidence="2">
    <location>
        <begin position="238"/>
        <end position="256"/>
    </location>
</feature>
<dbReference type="EMBL" id="CP032751">
    <property type="protein sequence ID" value="AYJ35014.1"/>
    <property type="molecule type" value="Genomic_DNA"/>
</dbReference>
<feature type="transmembrane region" description="Helical" evidence="2">
    <location>
        <begin position="329"/>
        <end position="347"/>
    </location>
</feature>
<feature type="transmembrane region" description="Helical" evidence="2">
    <location>
        <begin position="268"/>
        <end position="288"/>
    </location>
</feature>
<reference evidence="4 5" key="1">
    <citation type="submission" date="2018-10" db="EMBL/GenBank/DDBJ databases">
        <title>Genome sequencing of Lactobacillus species.</title>
        <authorList>
            <person name="Baek C."/>
            <person name="Yi H."/>
        </authorList>
    </citation>
    <scope>NUCLEOTIDE SEQUENCE [LARGE SCALE GENOMIC DNA]</scope>
    <source>
        <strain evidence="4 5">DSM 16365</strain>
    </source>
</reference>
<organism evidence="4 5">
    <name type="scientific">Lactiplantibacillus argentoratensis</name>
    <dbReference type="NCBI Taxonomy" id="271881"/>
    <lineage>
        <taxon>Bacteria</taxon>
        <taxon>Bacillati</taxon>
        <taxon>Bacillota</taxon>
        <taxon>Bacilli</taxon>
        <taxon>Lactobacillales</taxon>
        <taxon>Lactobacillaceae</taxon>
        <taxon>Lactiplantibacillus</taxon>
    </lineage>
</organism>
<evidence type="ECO:0000256" key="2">
    <source>
        <dbReference type="SAM" id="Phobius"/>
    </source>
</evidence>
<sequence length="629" mass="70321">MFMNKWYGLGFVGVILVGISQILPSINGEVVSFTLVMALLGGIMTEHWLAPRQTESRFSVINEVVFILQSLLVLLVLVLAVSWVVEPSFEHLYGAATQPLRTIIWSLPVDAATMHNVFFHLWPVVVYVIGLLWLRVTVQIAEYRQLPIRQTLIFSNGCLALFALVINSGWLFTRSSRGLPTSLFLLSFAVGGLIVAWHHGRVTSPAIQRGPLDTVFALICYAVLFMIGGHSATFQNHWLQLVWLVIGCLGSGWLLWTVQPMKVNVRQWHLLMTTYLWYLYYWALVWLLDGATRPGRALSVLPLALIIAMVDYAGYQWLTRRVGGYHRQLLVSVAVICLVVLGSFSNYQASKIAPPHQVKAERKAGTEPKATANSSEKVTAVDPKQQRQQLLAAWQKIIDHQSVKVGIAIYSPRSKQSVTYNRDTDGSGYYVASTIKASILTELLHQRDRGQLTFTSGEQTLAESMIRYSDNNAATGLLSNGLGSYGALNNLYQNLQMTHTTANLTSWSMTKTTPADQVKLLRTIYYPSNYLTSRSKHYIQNLMGTVSHEQSWGVSKDASDYQLKNGWMDLSDNGLGWQVNSIGHVYDKHRDPQGYVIAIYTNQDATMQQGVTLVESLAAATHKIMQPSH</sequence>
<proteinExistence type="predicted"/>
<evidence type="ECO:0000313" key="5">
    <source>
        <dbReference type="Proteomes" id="UP000281644"/>
    </source>
</evidence>
<evidence type="ECO:0000256" key="1">
    <source>
        <dbReference type="SAM" id="MobiDB-lite"/>
    </source>
</evidence>
<dbReference type="GO" id="GO:0046677">
    <property type="term" value="P:response to antibiotic"/>
    <property type="evidence" value="ECO:0007669"/>
    <property type="project" value="InterPro"/>
</dbReference>
<feature type="domain" description="Beta-lactamase class A catalytic" evidence="3">
    <location>
        <begin position="460"/>
        <end position="547"/>
    </location>
</feature>
<dbReference type="KEGG" id="larg:LPA65_04145"/>
<dbReference type="SUPFAM" id="SSF56601">
    <property type="entry name" value="beta-lactamase/transpeptidase-like"/>
    <property type="match status" value="1"/>
</dbReference>
<evidence type="ECO:0000313" key="4">
    <source>
        <dbReference type="EMBL" id="AYJ35014.1"/>
    </source>
</evidence>
<dbReference type="RefSeq" id="WP_057717384.1">
    <property type="nucleotide sequence ID" value="NZ_BJZD01000020.1"/>
</dbReference>
<feature type="region of interest" description="Disordered" evidence="1">
    <location>
        <begin position="358"/>
        <end position="379"/>
    </location>
</feature>
<dbReference type="PANTHER" id="PTHR35333">
    <property type="entry name" value="BETA-LACTAMASE"/>
    <property type="match status" value="1"/>
</dbReference>
<accession>A0AAN1PZL1</accession>